<dbReference type="GeneID" id="89927988"/>
<gene>
    <name evidence="2" type="ORF">LTR77_006648</name>
</gene>
<protein>
    <submittedName>
        <fullName evidence="2">Uncharacterized protein</fullName>
    </submittedName>
</protein>
<feature type="compositionally biased region" description="Basic residues" evidence="1">
    <location>
        <begin position="13"/>
        <end position="24"/>
    </location>
</feature>
<sequence length="393" mass="47616">MSYYGDDDYDYIRRRRPSPHRYRSDRRANQLLSPHIDGGGLHRSRSQGGAPVPVVNVYNDMIQDGSFRNNSRSPPSSRGSDHRSDYRGHGRLGDDLVDDFADLALENRRLRSRSRGRSDAGVLSRRDDLLEYELRDRDRRLQEIERREMLQREEDRMKEKYELQRVKEEAKRKADEEEAKAERKRIIDEYERRQREDEEDRKEEERRIREKIEREKKEAKEREEREWAEFLQKQKEKEAKEKAEKKAEEERVEDEMRKRLSKHGYTYDQIERMIKDKKDEPTTSNMTTTTTMTRTYGSHRPTYAKIHRDFISIDTLTYYDIPYEYDSADRNYIIILREMDKYETEVLFEHTRRLRAGKLLLEPPKKEKDFAWYRKRDRSSSRVKRVGILELSK</sequence>
<dbReference type="EMBL" id="JAVRRT010000010">
    <property type="protein sequence ID" value="KAK5168080.1"/>
    <property type="molecule type" value="Genomic_DNA"/>
</dbReference>
<evidence type="ECO:0000313" key="2">
    <source>
        <dbReference type="EMBL" id="KAK5168080.1"/>
    </source>
</evidence>
<keyword evidence="3" id="KW-1185">Reference proteome</keyword>
<reference evidence="2 3" key="1">
    <citation type="submission" date="2023-08" db="EMBL/GenBank/DDBJ databases">
        <title>Black Yeasts Isolated from many extreme environments.</title>
        <authorList>
            <person name="Coleine C."/>
            <person name="Stajich J.E."/>
            <person name="Selbmann L."/>
        </authorList>
    </citation>
    <scope>NUCLEOTIDE SEQUENCE [LARGE SCALE GENOMIC DNA]</scope>
    <source>
        <strain evidence="2 3">CCFEE 5935</strain>
    </source>
</reference>
<evidence type="ECO:0000313" key="3">
    <source>
        <dbReference type="Proteomes" id="UP001337655"/>
    </source>
</evidence>
<name>A0AAV9P590_9PEZI</name>
<feature type="region of interest" description="Disordered" evidence="1">
    <location>
        <begin position="1"/>
        <end position="91"/>
    </location>
</feature>
<comment type="caution">
    <text evidence="2">The sequence shown here is derived from an EMBL/GenBank/DDBJ whole genome shotgun (WGS) entry which is preliminary data.</text>
</comment>
<dbReference type="AlphaFoldDB" id="A0AAV9P590"/>
<feature type="compositionally biased region" description="Basic and acidic residues" evidence="1">
    <location>
        <begin position="79"/>
        <end position="91"/>
    </location>
</feature>
<feature type="compositionally biased region" description="Low complexity" evidence="1">
    <location>
        <begin position="65"/>
        <end position="78"/>
    </location>
</feature>
<dbReference type="Proteomes" id="UP001337655">
    <property type="component" value="Unassembled WGS sequence"/>
</dbReference>
<organism evidence="2 3">
    <name type="scientific">Saxophila tyrrhenica</name>
    <dbReference type="NCBI Taxonomy" id="1690608"/>
    <lineage>
        <taxon>Eukaryota</taxon>
        <taxon>Fungi</taxon>
        <taxon>Dikarya</taxon>
        <taxon>Ascomycota</taxon>
        <taxon>Pezizomycotina</taxon>
        <taxon>Dothideomycetes</taxon>
        <taxon>Dothideomycetidae</taxon>
        <taxon>Mycosphaerellales</taxon>
        <taxon>Extremaceae</taxon>
        <taxon>Saxophila</taxon>
    </lineage>
</organism>
<feature type="region of interest" description="Disordered" evidence="1">
    <location>
        <begin position="237"/>
        <end position="257"/>
    </location>
</feature>
<dbReference type="RefSeq" id="XP_064657690.1">
    <property type="nucleotide sequence ID" value="XM_064803889.1"/>
</dbReference>
<accession>A0AAV9P590</accession>
<proteinExistence type="predicted"/>
<evidence type="ECO:0000256" key="1">
    <source>
        <dbReference type="SAM" id="MobiDB-lite"/>
    </source>
</evidence>